<keyword evidence="4" id="KW-1185">Reference proteome</keyword>
<evidence type="ECO:0000256" key="1">
    <source>
        <dbReference type="ARBA" id="ARBA00007435"/>
    </source>
</evidence>
<name>A0ABY4VEV9_9GAMM</name>
<accession>A0ABY4VEV9</accession>
<dbReference type="Pfam" id="PF01541">
    <property type="entry name" value="GIY-YIG"/>
    <property type="match status" value="1"/>
</dbReference>
<evidence type="ECO:0000259" key="2">
    <source>
        <dbReference type="PROSITE" id="PS50164"/>
    </source>
</evidence>
<dbReference type="InterPro" id="IPR050190">
    <property type="entry name" value="UPF0213_domain"/>
</dbReference>
<dbReference type="EMBL" id="CP092418">
    <property type="protein sequence ID" value="USD22849.1"/>
    <property type="molecule type" value="Genomic_DNA"/>
</dbReference>
<dbReference type="Gene3D" id="3.40.1440.10">
    <property type="entry name" value="GIY-YIG endonuclease"/>
    <property type="match status" value="1"/>
</dbReference>
<protein>
    <submittedName>
        <fullName evidence="3">GIY-YIG nuclease family protein</fullName>
    </submittedName>
</protein>
<dbReference type="SUPFAM" id="SSF82771">
    <property type="entry name" value="GIY-YIG endonuclease"/>
    <property type="match status" value="1"/>
</dbReference>
<gene>
    <name evidence="3" type="ORF">MJO52_06840</name>
</gene>
<dbReference type="PANTHER" id="PTHR34477:SF1">
    <property type="entry name" value="UPF0213 PROTEIN YHBQ"/>
    <property type="match status" value="1"/>
</dbReference>
<dbReference type="InterPro" id="IPR035901">
    <property type="entry name" value="GIY-YIG_endonuc_sf"/>
</dbReference>
<dbReference type="CDD" id="cd10456">
    <property type="entry name" value="GIY-YIG_UPF0213"/>
    <property type="match status" value="1"/>
</dbReference>
<dbReference type="InterPro" id="IPR000305">
    <property type="entry name" value="GIY-YIG_endonuc"/>
</dbReference>
<evidence type="ECO:0000313" key="4">
    <source>
        <dbReference type="Proteomes" id="UP001055658"/>
    </source>
</evidence>
<dbReference type="RefSeq" id="WP_252085202.1">
    <property type="nucleotide sequence ID" value="NZ_CP092418.1"/>
</dbReference>
<evidence type="ECO:0000313" key="3">
    <source>
        <dbReference type="EMBL" id="USD22849.1"/>
    </source>
</evidence>
<organism evidence="3 4">
    <name type="scientific">Microbulbifer variabilis</name>
    <dbReference type="NCBI Taxonomy" id="266805"/>
    <lineage>
        <taxon>Bacteria</taxon>
        <taxon>Pseudomonadati</taxon>
        <taxon>Pseudomonadota</taxon>
        <taxon>Gammaproteobacteria</taxon>
        <taxon>Cellvibrionales</taxon>
        <taxon>Microbulbiferaceae</taxon>
        <taxon>Microbulbifer</taxon>
    </lineage>
</organism>
<reference evidence="3" key="1">
    <citation type="submission" date="2022-02" db="EMBL/GenBank/DDBJ databases">
        <title>Coral-associated bacteria.</title>
        <authorList>
            <person name="Tang K."/>
            <person name="Wang X."/>
        </authorList>
    </citation>
    <scope>NUCLEOTIDE SEQUENCE</scope>
    <source>
        <strain evidence="3">SCSIO 43006</strain>
    </source>
</reference>
<proteinExistence type="inferred from homology"/>
<dbReference type="Proteomes" id="UP001055658">
    <property type="component" value="Chromosome"/>
</dbReference>
<dbReference type="PANTHER" id="PTHR34477">
    <property type="entry name" value="UPF0213 PROTEIN YHBQ"/>
    <property type="match status" value="1"/>
</dbReference>
<feature type="domain" description="GIY-YIG" evidence="2">
    <location>
        <begin position="2"/>
        <end position="79"/>
    </location>
</feature>
<comment type="similarity">
    <text evidence="1">Belongs to the UPF0213 family.</text>
</comment>
<dbReference type="PROSITE" id="PS50164">
    <property type="entry name" value="GIY_YIG"/>
    <property type="match status" value="1"/>
</dbReference>
<sequence length="92" mass="10161">MDSWFLYLIRTSSGTLYTGITKDIQRRFAEHCGGGAKGAKALRGKGPLTLEYQVKTQDKSSALKLEIAIKRWPKHKKEALIAGTMALPDLPS</sequence>